<dbReference type="GO" id="GO:0006302">
    <property type="term" value="P:double-strand break repair"/>
    <property type="evidence" value="ECO:0007669"/>
    <property type="project" value="InterPro"/>
</dbReference>
<feature type="compositionally biased region" description="Polar residues" evidence="4">
    <location>
        <begin position="206"/>
        <end position="215"/>
    </location>
</feature>
<dbReference type="PANTHER" id="PTHR15932:SF2">
    <property type="entry name" value="BRCA1-A COMPLEX SUBUNIT RAP80"/>
    <property type="match status" value="1"/>
</dbReference>
<dbReference type="OrthoDB" id="7536094at2759"/>
<feature type="region of interest" description="Disordered" evidence="4">
    <location>
        <begin position="310"/>
        <end position="342"/>
    </location>
</feature>
<feature type="region of interest" description="Disordered" evidence="4">
    <location>
        <begin position="179"/>
        <end position="216"/>
    </location>
</feature>
<dbReference type="GO" id="GO:0042393">
    <property type="term" value="F:histone binding"/>
    <property type="evidence" value="ECO:0007669"/>
    <property type="project" value="TreeGrafter"/>
</dbReference>
<feature type="compositionally biased region" description="Polar residues" evidence="4">
    <location>
        <begin position="737"/>
        <end position="758"/>
    </location>
</feature>
<protein>
    <submittedName>
        <fullName evidence="7">Ubiquitin interaction motif containing 1</fullName>
    </submittedName>
</protein>
<evidence type="ECO:0000256" key="1">
    <source>
        <dbReference type="ARBA" id="ARBA00004123"/>
    </source>
</evidence>
<dbReference type="AlphaFoldDB" id="A0A8C5M7D3"/>
<feature type="signal peptide" evidence="5">
    <location>
        <begin position="1"/>
        <end position="16"/>
    </location>
</feature>
<reference evidence="7" key="1">
    <citation type="submission" date="2025-08" db="UniProtKB">
        <authorList>
            <consortium name="Ensembl"/>
        </authorList>
    </citation>
    <scope>IDENTIFICATION</scope>
</reference>
<dbReference type="GeneTree" id="ENSGT00390000007635"/>
<feature type="compositionally biased region" description="Basic and acidic residues" evidence="4">
    <location>
        <begin position="185"/>
        <end position="205"/>
    </location>
</feature>
<dbReference type="PANTHER" id="PTHR15932">
    <property type="entry name" value="UBIQUITIN INTERACTION MOTIF-CONTAINING PROTEIN 1"/>
    <property type="match status" value="1"/>
</dbReference>
<dbReference type="Gene3D" id="6.10.250.1800">
    <property type="match status" value="1"/>
</dbReference>
<keyword evidence="3" id="KW-0539">Nucleus</keyword>
<accession>A0A8C5M7D3</accession>
<evidence type="ECO:0000259" key="6">
    <source>
        <dbReference type="Pfam" id="PF18282"/>
    </source>
</evidence>
<comment type="subcellular location">
    <subcellularLocation>
        <location evidence="1">Nucleus</location>
    </subcellularLocation>
</comment>
<feature type="chain" id="PRO_5034459882" evidence="5">
    <location>
        <begin position="17"/>
        <end position="847"/>
    </location>
</feature>
<sequence>MSNVLLNLCCLLHTDADCIAKLQRLPPLKAPELEGKSIVFRRREGNMSLRKRRKTPSEDSDPKDDTRPPPHRPKTGSETKTGVESPCILISDSDGEDSEENGVPRKRPRLQLARRRTGSKRKIAQMTEEEQFALALKISEREVNHTNYSPDEENEILRKAIEESLHSCRISDIPKKVPAKQTVCNEKEDSSDKEDICSAEHDEKLPSSQRSSQGLCKSPMVHLTRLSQDIVESSSIILSPNGKDLFSQTESEARTPRLSNTSEFVGKSLHNSFPLSPVFPRQSPSSLRLAPRKLFLNTSPSELHEDIDDQLSHCSESSQPDSASLLPNSPSRPMNEESLYQNKGLNGKGALCNGDSAKKTKACTSQSSTDVSVQEGVGLQQCEGSVHYYWGVPFCPKGVDPNVYSQVILCQLEVYQKSLKRAQRQLLNKMDFGEPIDLPVLRFRQREDKTCGSQDGISQECDDLTDEGCSHKPAESEEDGTDNSENSVTRRVTNRRRQLVVNKIVSPHNEENSSATQEEPTCSTSQKALQNSTFCFLKKKPIPVCEPRTLFPECVGDYPVAASASVPSQTDDINGNSPAELNEDTQLAEEARGEEEEITVCPETQPSPAEEHNPEMEKVDVAEARSPAQSVTVEPPMTEELEDPQDIQCPMCSQQFSSSQILMHAAYCEGPSENDKLEMSVLRSSHRLSKRNLAGPSERLPASDSGKYEECYLCHTSVQRGDYRTHVDKCMEKASLETPSSRRLRSTKPQSKKCSGSLLSMLDKSEAGSAGAHRNVREPDYMRLSPPREEKPESVNKEHGNLSDSPIRSFVAISEAKDCLVDFKGQFSRQPGGRGHRNQAKGRSRKR</sequence>
<feature type="region of interest" description="Disordered" evidence="4">
    <location>
        <begin position="451"/>
        <end position="524"/>
    </location>
</feature>
<feature type="region of interest" description="Disordered" evidence="4">
    <location>
        <begin position="825"/>
        <end position="847"/>
    </location>
</feature>
<evidence type="ECO:0000313" key="7">
    <source>
        <dbReference type="Ensembl" id="ENSLLEP00000009792.1"/>
    </source>
</evidence>
<dbReference type="GO" id="GO:0045739">
    <property type="term" value="P:positive regulation of DNA repair"/>
    <property type="evidence" value="ECO:0007669"/>
    <property type="project" value="TreeGrafter"/>
</dbReference>
<feature type="compositionally biased region" description="Basic residues" evidence="4">
    <location>
        <begin position="834"/>
        <end position="847"/>
    </location>
</feature>
<feature type="region of interest" description="Disordered" evidence="4">
    <location>
        <begin position="39"/>
        <end position="121"/>
    </location>
</feature>
<feature type="compositionally biased region" description="Basic residues" evidence="4">
    <location>
        <begin position="104"/>
        <end position="121"/>
    </location>
</feature>
<feature type="compositionally biased region" description="Polar residues" evidence="4">
    <location>
        <begin position="512"/>
        <end position="524"/>
    </location>
</feature>
<dbReference type="InterPro" id="IPR038868">
    <property type="entry name" value="RAP80"/>
</dbReference>
<evidence type="ECO:0000256" key="3">
    <source>
        <dbReference type="ARBA" id="ARBA00023242"/>
    </source>
</evidence>
<feature type="region of interest" description="Disordered" evidence="4">
    <location>
        <begin position="735"/>
        <end position="806"/>
    </location>
</feature>
<gene>
    <name evidence="7" type="primary">UIMC1</name>
</gene>
<dbReference type="CDD" id="cd20912">
    <property type="entry name" value="AIR_RAP80-like"/>
    <property type="match status" value="1"/>
</dbReference>
<dbReference type="Pfam" id="PF18282">
    <property type="entry name" value="RAP80_UIM"/>
    <property type="match status" value="1"/>
</dbReference>
<feature type="domain" description="RAP80 N-terminal" evidence="6">
    <location>
        <begin position="120"/>
        <end position="171"/>
    </location>
</feature>
<keyword evidence="5" id="KW-0732">Signal</keyword>
<organism evidence="7 8">
    <name type="scientific">Leptobrachium leishanense</name>
    <name type="common">Leishan spiny toad</name>
    <dbReference type="NCBI Taxonomy" id="445787"/>
    <lineage>
        <taxon>Eukaryota</taxon>
        <taxon>Metazoa</taxon>
        <taxon>Chordata</taxon>
        <taxon>Craniata</taxon>
        <taxon>Vertebrata</taxon>
        <taxon>Euteleostomi</taxon>
        <taxon>Amphibia</taxon>
        <taxon>Batrachia</taxon>
        <taxon>Anura</taxon>
        <taxon>Pelobatoidea</taxon>
        <taxon>Megophryidae</taxon>
        <taxon>Leptobrachium</taxon>
    </lineage>
</organism>
<keyword evidence="2" id="KW-0677">Repeat</keyword>
<proteinExistence type="predicted"/>
<dbReference type="InterPro" id="IPR040714">
    <property type="entry name" value="RAP80_UIM"/>
</dbReference>
<evidence type="ECO:0000313" key="8">
    <source>
        <dbReference type="Proteomes" id="UP000694569"/>
    </source>
</evidence>
<reference evidence="7" key="2">
    <citation type="submission" date="2025-09" db="UniProtKB">
        <authorList>
            <consortium name="Ensembl"/>
        </authorList>
    </citation>
    <scope>IDENTIFICATION</scope>
</reference>
<feature type="region of interest" description="Disordered" evidence="4">
    <location>
        <begin position="593"/>
        <end position="612"/>
    </location>
</feature>
<evidence type="ECO:0000256" key="5">
    <source>
        <dbReference type="SAM" id="SignalP"/>
    </source>
</evidence>
<evidence type="ECO:0000256" key="4">
    <source>
        <dbReference type="SAM" id="MobiDB-lite"/>
    </source>
</evidence>
<evidence type="ECO:0000256" key="2">
    <source>
        <dbReference type="ARBA" id="ARBA00022737"/>
    </source>
</evidence>
<feature type="compositionally biased region" description="Polar residues" evidence="4">
    <location>
        <begin position="312"/>
        <end position="342"/>
    </location>
</feature>
<name>A0A8C5M7D3_9ANUR</name>
<dbReference type="GO" id="GO:0070531">
    <property type="term" value="C:BRCA1-A complex"/>
    <property type="evidence" value="ECO:0007669"/>
    <property type="project" value="InterPro"/>
</dbReference>
<keyword evidence="8" id="KW-1185">Reference proteome</keyword>
<feature type="compositionally biased region" description="Basic and acidic residues" evidence="4">
    <location>
        <begin position="775"/>
        <end position="801"/>
    </location>
</feature>
<dbReference type="Proteomes" id="UP000694569">
    <property type="component" value="Unplaced"/>
</dbReference>
<dbReference type="Ensembl" id="ENSLLET00000010174.1">
    <property type="protein sequence ID" value="ENSLLEP00000009792.1"/>
    <property type="gene ID" value="ENSLLEG00000006247.1"/>
</dbReference>
<dbReference type="GO" id="GO:0070530">
    <property type="term" value="F:K63-linked polyubiquitin modification-dependent protein binding"/>
    <property type="evidence" value="ECO:0007669"/>
    <property type="project" value="InterPro"/>
</dbReference>